<gene>
    <name evidence="1" type="ORF">V1517DRAFT_320832</name>
</gene>
<keyword evidence="2" id="KW-1185">Reference proteome</keyword>
<dbReference type="Proteomes" id="UP001489719">
    <property type="component" value="Unassembled WGS sequence"/>
</dbReference>
<name>A0ACC3TRB3_9ASCO</name>
<reference evidence="2" key="1">
    <citation type="journal article" date="2024" name="Front. Bioeng. Biotechnol.">
        <title>Genome-scale model development and genomic sequencing of the oleaginous clade Lipomyces.</title>
        <authorList>
            <person name="Czajka J.J."/>
            <person name="Han Y."/>
            <person name="Kim J."/>
            <person name="Mondo S.J."/>
            <person name="Hofstad B.A."/>
            <person name="Robles A."/>
            <person name="Haridas S."/>
            <person name="Riley R."/>
            <person name="LaButti K."/>
            <person name="Pangilinan J."/>
            <person name="Andreopoulos W."/>
            <person name="Lipzen A."/>
            <person name="Yan J."/>
            <person name="Wang M."/>
            <person name="Ng V."/>
            <person name="Grigoriev I.V."/>
            <person name="Spatafora J.W."/>
            <person name="Magnuson J.K."/>
            <person name="Baker S.E."/>
            <person name="Pomraning K.R."/>
        </authorList>
    </citation>
    <scope>NUCLEOTIDE SEQUENCE [LARGE SCALE GENOMIC DNA]</scope>
    <source>
        <strain evidence="2">CBS 10300</strain>
    </source>
</reference>
<protein>
    <submittedName>
        <fullName evidence="1">PIF1-like helicase-domain-containing protein</fullName>
    </submittedName>
</protein>
<comment type="caution">
    <text evidence="1">The sequence shown here is derived from an EMBL/GenBank/DDBJ whole genome shotgun (WGS) entry which is preliminary data.</text>
</comment>
<proteinExistence type="predicted"/>
<dbReference type="EMBL" id="MU970063">
    <property type="protein sequence ID" value="KAK9323301.1"/>
    <property type="molecule type" value="Genomic_DNA"/>
</dbReference>
<evidence type="ECO:0000313" key="1">
    <source>
        <dbReference type="EMBL" id="KAK9323301.1"/>
    </source>
</evidence>
<sequence length="849" mass="94911">MHITFKHFRVDISPFYVLGISSGLPGFHTSPNGSRELLITLQRYWLVAGAARVPSSLTNNFVHTQSYFGRRGTKIMSTQSILIPSSPPGRTSYPTAMDARVPDPRSSAHNRLVSSYIPPELVDQIPDFDENDLLSDEEDLSFNDSHTVVIKNPQRSAAIQPQRPPPQHVARMQSFEGDDDCSVIGWSSSPYSHKVSTMQEKNVPGGAANFNRMQRIKGSGLSSMSTNVGQSTVTIDIPDNEINSIIQPNGSIMQLAGSKRTLPWENHSSSKSEVMSEGISNAAKKKVNSKVLNKNRYTDIIEVNTKMKATRTTTSTKRSGSRAASEAPEPQKRIAKIFLSEEQKLVIRLVCEERKSVFFTGSAGTGKSVLLREIISSLRRKHSRDNESVAITASTGLAACNVGGVTLHSFAGFGLGKEDLQTLVKRIRRNKKAMQRWLRTKVLIMDEISMVDGELFDKLEAIARQIRNRDSPFGGIQLVVTGDFFQLPPVPDYGKKASSFAFESNSWNIAIPETICLTQVFRQKDQTFVDMLNEMRIGKLSQASIEEFKKLDRIPIYDDNLEPTELFCTRQEVEMANSRRMSGLPGQEHTYDAFDSGTSDPAVRAKLLSSCMAPEQVVLKQDCQVMLIKNMDDVLVNGSLGKVIGFMNESVYAKYREDQFREQFGSGDTSDGDWEPNGKVGRKADVPYPDDDSLGITSLRERKNKREEEFVRAMADTSKKWPLVRFTLPDATIRDMLILTETWKIELPNGEIQAQRSQVPLILAWALSIHKAQGQTLERVKVDLGRVFEKGQAYVALSRATSKDGLQVLHFNATKVRVHEKVTKFYLSLTTFNQTRRDQDDEALLEAHG</sequence>
<organism evidence="1 2">
    <name type="scientific">Lipomyces orientalis</name>
    <dbReference type="NCBI Taxonomy" id="1233043"/>
    <lineage>
        <taxon>Eukaryota</taxon>
        <taxon>Fungi</taxon>
        <taxon>Dikarya</taxon>
        <taxon>Ascomycota</taxon>
        <taxon>Saccharomycotina</taxon>
        <taxon>Lipomycetes</taxon>
        <taxon>Lipomycetales</taxon>
        <taxon>Lipomycetaceae</taxon>
        <taxon>Lipomyces</taxon>
    </lineage>
</organism>
<evidence type="ECO:0000313" key="2">
    <source>
        <dbReference type="Proteomes" id="UP001489719"/>
    </source>
</evidence>
<accession>A0ACC3TRB3</accession>